<dbReference type="EMBL" id="JAAAIP010000962">
    <property type="protein sequence ID" value="KAG0311167.1"/>
    <property type="molecule type" value="Genomic_DNA"/>
</dbReference>
<evidence type="ECO:0000313" key="1">
    <source>
        <dbReference type="EMBL" id="KAG0311167.1"/>
    </source>
</evidence>
<protein>
    <submittedName>
        <fullName evidence="1">Uncharacterized protein</fullName>
    </submittedName>
</protein>
<dbReference type="OrthoDB" id="2439595at2759"/>
<keyword evidence="2" id="KW-1185">Reference proteome</keyword>
<accession>A0A9P6R2K0</accession>
<dbReference type="Proteomes" id="UP000738325">
    <property type="component" value="Unassembled WGS sequence"/>
</dbReference>
<gene>
    <name evidence="1" type="ORF">BGZ99_010356</name>
</gene>
<reference evidence="1" key="1">
    <citation type="journal article" date="2020" name="Fungal Divers.">
        <title>Resolving the Mortierellaceae phylogeny through synthesis of multi-gene phylogenetics and phylogenomics.</title>
        <authorList>
            <person name="Vandepol N."/>
            <person name="Liber J."/>
            <person name="Desiro A."/>
            <person name="Na H."/>
            <person name="Kennedy M."/>
            <person name="Barry K."/>
            <person name="Grigoriev I.V."/>
            <person name="Miller A.N."/>
            <person name="O'Donnell K."/>
            <person name="Stajich J.E."/>
            <person name="Bonito G."/>
        </authorList>
    </citation>
    <scope>NUCLEOTIDE SEQUENCE</scope>
    <source>
        <strain evidence="1">REB-010B</strain>
    </source>
</reference>
<sequence>MFSRVRRTRSQPYDQTLQRRLDDALKKCQKWEMAYQDIHSRYTYQRDMAIELNNDMSILREQNRNIMEENGHLEHTNTDLLQQYDDLRHRYDRKVESFKELDKNYMDLVRPLLVTNDDPSTIYNRLMKIRVSIEHLVQKAKGDRSINLQREAALEHFRSSGLLQVFPVKESLLEPYHLNLYIESAIMMVLIHHLFVRPLGCHFDKYKEFQEIRVWMNRRDRKLAIRWRQQLCILVAQDGSAMAHGREEGVSEAARVIVDLISTVYSHEDMSAKIKELCYNTFDLSFAMFGMESMIFPMPIRLGIPFDNEVMTTPQKSNPEGSVSLVIFPAFQDADKNFYLKPKVWCH</sequence>
<dbReference type="AlphaFoldDB" id="A0A9P6R2K0"/>
<proteinExistence type="predicted"/>
<name>A0A9P6R2K0_9FUNG</name>
<organism evidence="1 2">
    <name type="scientific">Dissophora globulifera</name>
    <dbReference type="NCBI Taxonomy" id="979702"/>
    <lineage>
        <taxon>Eukaryota</taxon>
        <taxon>Fungi</taxon>
        <taxon>Fungi incertae sedis</taxon>
        <taxon>Mucoromycota</taxon>
        <taxon>Mortierellomycotina</taxon>
        <taxon>Mortierellomycetes</taxon>
        <taxon>Mortierellales</taxon>
        <taxon>Mortierellaceae</taxon>
        <taxon>Dissophora</taxon>
    </lineage>
</organism>
<evidence type="ECO:0000313" key="2">
    <source>
        <dbReference type="Proteomes" id="UP000738325"/>
    </source>
</evidence>
<comment type="caution">
    <text evidence="1">The sequence shown here is derived from an EMBL/GenBank/DDBJ whole genome shotgun (WGS) entry which is preliminary data.</text>
</comment>